<dbReference type="GeneID" id="113096031"/>
<accession>A0A6P6P8A0</accession>
<dbReference type="OrthoDB" id="8933168at2759"/>
<dbReference type="Proteomes" id="UP000515129">
    <property type="component" value="Unplaced"/>
</dbReference>
<proteinExistence type="predicted"/>
<name>A0A6P6P8A0_CARAU</name>
<sequence>MSTQRRVANGALFTGKINSAIKGFEAFAVEKGLQGQITAACQKKKKKKRQNLKQKYKDLKCPQAGVGTEDGESVHSSILEMVWCAMDEAKGSRPSITPPVLVASSGQDVALASSSSLSPAPARKITRKIEDLMKEIVEREAAEREERRWREMEEKEDRRERERQKEERRERESREREDRWRQETCEKEERRDREAKEREERFLRLLEILLKKIRPINYVTNASSGH</sequence>
<evidence type="ECO:0000313" key="2">
    <source>
        <dbReference type="Proteomes" id="UP000515129"/>
    </source>
</evidence>
<protein>
    <submittedName>
        <fullName evidence="3">Ensconsin-like</fullName>
    </submittedName>
</protein>
<dbReference type="AlphaFoldDB" id="A0A6P6P8A0"/>
<dbReference type="RefSeq" id="XP_026117187.1">
    <property type="nucleotide sequence ID" value="XM_026261402.1"/>
</dbReference>
<organism evidence="2 3">
    <name type="scientific">Carassius auratus</name>
    <name type="common">Goldfish</name>
    <dbReference type="NCBI Taxonomy" id="7957"/>
    <lineage>
        <taxon>Eukaryota</taxon>
        <taxon>Metazoa</taxon>
        <taxon>Chordata</taxon>
        <taxon>Craniata</taxon>
        <taxon>Vertebrata</taxon>
        <taxon>Euteleostomi</taxon>
        <taxon>Actinopterygii</taxon>
        <taxon>Neopterygii</taxon>
        <taxon>Teleostei</taxon>
        <taxon>Ostariophysi</taxon>
        <taxon>Cypriniformes</taxon>
        <taxon>Cyprinidae</taxon>
        <taxon>Cyprininae</taxon>
        <taxon>Carassius</taxon>
    </lineage>
</organism>
<gene>
    <name evidence="3" type="primary">LOC113096031</name>
</gene>
<feature type="region of interest" description="Disordered" evidence="1">
    <location>
        <begin position="142"/>
        <end position="197"/>
    </location>
</feature>
<reference evidence="3" key="1">
    <citation type="submission" date="2025-08" db="UniProtKB">
        <authorList>
            <consortium name="RefSeq"/>
        </authorList>
    </citation>
    <scope>IDENTIFICATION</scope>
    <source>
        <strain evidence="3">Wakin</strain>
        <tissue evidence="3">Muscle</tissue>
    </source>
</reference>
<evidence type="ECO:0000256" key="1">
    <source>
        <dbReference type="SAM" id="MobiDB-lite"/>
    </source>
</evidence>
<dbReference type="KEGG" id="caua:113096031"/>
<keyword evidence="2" id="KW-1185">Reference proteome</keyword>
<evidence type="ECO:0000313" key="3">
    <source>
        <dbReference type="RefSeq" id="XP_026117187.1"/>
    </source>
</evidence>